<organism evidence="2 3">
    <name type="scientific">Vitrella brassicaformis (strain CCMP3155)</name>
    <dbReference type="NCBI Taxonomy" id="1169540"/>
    <lineage>
        <taxon>Eukaryota</taxon>
        <taxon>Sar</taxon>
        <taxon>Alveolata</taxon>
        <taxon>Colpodellida</taxon>
        <taxon>Vitrellaceae</taxon>
        <taxon>Vitrella</taxon>
    </lineage>
</organism>
<feature type="region of interest" description="Disordered" evidence="1">
    <location>
        <begin position="498"/>
        <end position="530"/>
    </location>
</feature>
<protein>
    <submittedName>
        <fullName evidence="2">Uncharacterized protein</fullName>
    </submittedName>
</protein>
<evidence type="ECO:0000313" key="2">
    <source>
        <dbReference type="EMBL" id="CEL94579.1"/>
    </source>
</evidence>
<dbReference type="PANTHER" id="PTHR23244">
    <property type="entry name" value="KELCH REPEAT DOMAIN"/>
    <property type="match status" value="1"/>
</dbReference>
<reference evidence="2 3" key="1">
    <citation type="submission" date="2014-11" db="EMBL/GenBank/DDBJ databases">
        <authorList>
            <person name="Zhu J."/>
            <person name="Qi W."/>
            <person name="Song R."/>
        </authorList>
    </citation>
    <scope>NUCLEOTIDE SEQUENCE [LARGE SCALE GENOMIC DNA]</scope>
</reference>
<dbReference type="SUPFAM" id="SSF117281">
    <property type="entry name" value="Kelch motif"/>
    <property type="match status" value="1"/>
</dbReference>
<dbReference type="InParanoid" id="A0A0G4EGT6"/>
<dbReference type="EMBL" id="CDMY01000223">
    <property type="protein sequence ID" value="CEL94579.1"/>
    <property type="molecule type" value="Genomic_DNA"/>
</dbReference>
<evidence type="ECO:0000313" key="3">
    <source>
        <dbReference type="Proteomes" id="UP000041254"/>
    </source>
</evidence>
<dbReference type="InterPro" id="IPR015915">
    <property type="entry name" value="Kelch-typ_b-propeller"/>
</dbReference>
<gene>
    <name evidence="2" type="ORF">Vbra_11621</name>
</gene>
<keyword evidence="3" id="KW-1185">Reference proteome</keyword>
<feature type="compositionally biased region" description="Pro residues" evidence="1">
    <location>
        <begin position="511"/>
        <end position="530"/>
    </location>
</feature>
<dbReference type="PhylomeDB" id="A0A0G4EGT6"/>
<proteinExistence type="predicted"/>
<sequence>MAATPQHLYDVMWYSSAFLDLPELLKLETVCKQIRALLHPKNSSGVWQLQYRRSFGKKTNIRLIQGSAHHPRPSPTAANASKYTPLPEESYRGALRRGTALKNFAVNPSLGELRWGQAKCVNPRDEMKRSRSSIFVLRGYLYVFGGVVGGRDEHKSYKTDLWRLSLLSLLCTGKYKWQQCVVDGTPPASSDSLTLTSINLESPLPTHTARPPWPRRFFAVGGPTGPRDMRDRDDLWGVLEIDRKTGGDEHGGSVLQYRWLSKRELQEGQQEVTKKRRVSALHRRFFTENFRRHFTCTFVPIRSLAHPKGYIFIFGGKSNTTDEALDSSIIVDVATWSFDDNDEDHELFDLHPTARLNHTATLVKDRYVFIIGGEEWHLGDGEDFWNGEPRFVPARFVQPPRLDIFDGNTKKWIRFDRLPWTARGTNPSVDAAVGPYLRGVDKRHLEHRCDFARHTAVLAGDKIVINLPYAHHEEADLGVLGGLKTITFDTKTGRFSKPAFATRPQKMSATAPPPGTTPHPTPSRPYKPYEPPPAACAAAVWTGSELILYGGGSLLDEAWRKGDFDLEYDNDARHDQKKHSEVSVLGVMDRKRTKDQIVPVDRCQEEVLPFSRRYVWNRQLWQMDTSGDDARFDVDMWDDEEQIEQQWYEERQAIAESKAKERQQLRERGVEVEIESVYCLCSILRSDPMHWTLPKDDSRANATQTKITTFFPPPRVKPLLVQLSLTAFFPLTSACRQTINYGYRGTKRKRSDR</sequence>
<dbReference type="AlphaFoldDB" id="A0A0G4EGT6"/>
<evidence type="ECO:0000256" key="1">
    <source>
        <dbReference type="SAM" id="MobiDB-lite"/>
    </source>
</evidence>
<dbReference type="Proteomes" id="UP000041254">
    <property type="component" value="Unassembled WGS sequence"/>
</dbReference>
<dbReference type="Gene3D" id="2.120.10.80">
    <property type="entry name" value="Kelch-type beta propeller"/>
    <property type="match status" value="1"/>
</dbReference>
<dbReference type="VEuPathDB" id="CryptoDB:Vbra_11621"/>
<accession>A0A0G4EGT6</accession>
<dbReference type="OrthoDB" id="432528at2759"/>
<name>A0A0G4EGT6_VITBC</name>